<gene>
    <name evidence="2" type="ORF">INT47_006127</name>
</gene>
<feature type="region of interest" description="Disordered" evidence="1">
    <location>
        <begin position="128"/>
        <end position="150"/>
    </location>
</feature>
<dbReference type="AlphaFoldDB" id="A0A8H7RBS2"/>
<evidence type="ECO:0000313" key="3">
    <source>
        <dbReference type="Proteomes" id="UP000603453"/>
    </source>
</evidence>
<dbReference type="Proteomes" id="UP000603453">
    <property type="component" value="Unassembled WGS sequence"/>
</dbReference>
<feature type="region of interest" description="Disordered" evidence="1">
    <location>
        <begin position="1"/>
        <end position="21"/>
    </location>
</feature>
<organism evidence="2 3">
    <name type="scientific">Mucor saturninus</name>
    <dbReference type="NCBI Taxonomy" id="64648"/>
    <lineage>
        <taxon>Eukaryota</taxon>
        <taxon>Fungi</taxon>
        <taxon>Fungi incertae sedis</taxon>
        <taxon>Mucoromycota</taxon>
        <taxon>Mucoromycotina</taxon>
        <taxon>Mucoromycetes</taxon>
        <taxon>Mucorales</taxon>
        <taxon>Mucorineae</taxon>
        <taxon>Mucoraceae</taxon>
        <taxon>Mucor</taxon>
    </lineage>
</organism>
<accession>A0A8H7RBS2</accession>
<name>A0A8H7RBS2_9FUNG</name>
<feature type="compositionally biased region" description="Basic and acidic residues" evidence="1">
    <location>
        <begin position="1"/>
        <end position="20"/>
    </location>
</feature>
<evidence type="ECO:0000256" key="1">
    <source>
        <dbReference type="SAM" id="MobiDB-lite"/>
    </source>
</evidence>
<comment type="caution">
    <text evidence="2">The sequence shown here is derived from an EMBL/GenBank/DDBJ whole genome shotgun (WGS) entry which is preliminary data.</text>
</comment>
<dbReference type="OrthoDB" id="2282604at2759"/>
<dbReference type="EMBL" id="JAEPRD010000020">
    <property type="protein sequence ID" value="KAG2208271.1"/>
    <property type="molecule type" value="Genomic_DNA"/>
</dbReference>
<protein>
    <submittedName>
        <fullName evidence="2">Uncharacterized protein</fullName>
    </submittedName>
</protein>
<proteinExistence type="predicted"/>
<evidence type="ECO:0000313" key="2">
    <source>
        <dbReference type="EMBL" id="KAG2208271.1"/>
    </source>
</evidence>
<sequence>MTFHQEHNHNTTNHFTKDNEFCQQQTEKQRIGFILDDKRDEDMYHSKRLPALEQSYQKRLSNMQFIPYDPSKQSLQRLPSPFHDEETLIKQERMPPTANELEYIKRIQALMTLVARQTKEIQSLREIIKSHNNNNPNNDMPMNRKRNKQS</sequence>
<keyword evidence="3" id="KW-1185">Reference proteome</keyword>
<reference evidence="2" key="1">
    <citation type="submission" date="2020-12" db="EMBL/GenBank/DDBJ databases">
        <title>Metabolic potential, ecology and presence of endohyphal bacteria is reflected in genomic diversity of Mucoromycotina.</title>
        <authorList>
            <person name="Muszewska A."/>
            <person name="Okrasinska A."/>
            <person name="Steczkiewicz K."/>
            <person name="Drgas O."/>
            <person name="Orlowska M."/>
            <person name="Perlinska-Lenart U."/>
            <person name="Aleksandrzak-Piekarczyk T."/>
            <person name="Szatraj K."/>
            <person name="Zielenkiewicz U."/>
            <person name="Pilsyk S."/>
            <person name="Malc E."/>
            <person name="Mieczkowski P."/>
            <person name="Kruszewska J.S."/>
            <person name="Biernat P."/>
            <person name="Pawlowska J."/>
        </authorList>
    </citation>
    <scope>NUCLEOTIDE SEQUENCE</scope>
    <source>
        <strain evidence="2">WA0000017839</strain>
    </source>
</reference>
<feature type="compositionally biased region" description="Low complexity" evidence="1">
    <location>
        <begin position="132"/>
        <end position="141"/>
    </location>
</feature>